<evidence type="ECO:0000256" key="2">
    <source>
        <dbReference type="ARBA" id="ARBA00012438"/>
    </source>
</evidence>
<dbReference type="Pfam" id="PF02518">
    <property type="entry name" value="HATPase_c"/>
    <property type="match status" value="1"/>
</dbReference>
<dbReference type="InterPro" id="IPR003594">
    <property type="entry name" value="HATPase_dom"/>
</dbReference>
<keyword evidence="10" id="KW-0472">Membrane</keyword>
<keyword evidence="6 13" id="KW-0418">Kinase</keyword>
<sequence>MHYLLVAVLTTGSTEAVADRLRRLRFHRVDLIILPVVFLADVLVFSRMLRIEGATAAERVAIVIYSGAGIGLLLLRWRAPVAVYIAAVVLALPPLLISDYYIPFLIPLVALAAVAQLRPPRVSLWCLAASVLPIALLVGKAVLQASPSGRLPSAAGSAVFYSAGFVLAWGLGQWIGRNQRRLEQIRVQHELEVREQQKLAENAVSVERLRIARELHDIVAHSVTIMVLHAAGARRVVRTDPDRAAESLTTIEESGQQAMTELRRLLALLRESDDGPDRVDAMVPGLAHVDQILAQVRNSGVRVTLEISGQPARLDASVDLAAYRLIQEGITNVTKHCGTGAQVAVTVEWGAEKVTVAVEDDGLGVRSAAPAGGGGHGLAGLRERIAIAAGEFSAGPTESGGFRVAARLPVSTGSPIPPPAKASRPVEEHLGVDR</sequence>
<accession>C8X846</accession>
<evidence type="ECO:0000256" key="5">
    <source>
        <dbReference type="ARBA" id="ARBA00022741"/>
    </source>
</evidence>
<reference evidence="14" key="1">
    <citation type="submission" date="2009-09" db="EMBL/GenBank/DDBJ databases">
        <title>The complete genome of Nakamurella multipartita DSM 44233.</title>
        <authorList>
            <consortium name="US DOE Joint Genome Institute (JGI-PGF)"/>
            <person name="Lucas S."/>
            <person name="Copeland A."/>
            <person name="Lapidus A."/>
            <person name="Glavina del Rio T."/>
            <person name="Dalin E."/>
            <person name="Tice H."/>
            <person name="Bruce D."/>
            <person name="Goodwin L."/>
            <person name="Pitluck S."/>
            <person name="Kyrpides N."/>
            <person name="Mavromatis K."/>
            <person name="Ivanova N."/>
            <person name="Ovchinnikova G."/>
            <person name="Sims D."/>
            <person name="Meincke L."/>
            <person name="Brettin T."/>
            <person name="Detter J.C."/>
            <person name="Han C."/>
            <person name="Larimer F."/>
            <person name="Land M."/>
            <person name="Hauser L."/>
            <person name="Markowitz V."/>
            <person name="Cheng J.-F."/>
            <person name="Hugenholtz P."/>
            <person name="Woyke T."/>
            <person name="Wu D."/>
            <person name="Klenk H.-P."/>
            <person name="Eisen J.A."/>
        </authorList>
    </citation>
    <scope>NUCLEOTIDE SEQUENCE [LARGE SCALE GENOMIC DNA]</scope>
    <source>
        <strain evidence="14">ATCC 700099 / DSM 44233 / CIP 104796 / JCM 9543 / NBRC 105858 / Y-104</strain>
    </source>
</reference>
<dbReference type="GO" id="GO:0046983">
    <property type="term" value="F:protein dimerization activity"/>
    <property type="evidence" value="ECO:0007669"/>
    <property type="project" value="InterPro"/>
</dbReference>
<reference evidence="13 14" key="2">
    <citation type="journal article" date="2010" name="Stand. Genomic Sci.">
        <title>Complete genome sequence of Nakamurella multipartita type strain (Y-104).</title>
        <authorList>
            <person name="Tice H."/>
            <person name="Mayilraj S."/>
            <person name="Sims D."/>
            <person name="Lapidus A."/>
            <person name="Nolan M."/>
            <person name="Lucas S."/>
            <person name="Glavina Del Rio T."/>
            <person name="Copeland A."/>
            <person name="Cheng J.F."/>
            <person name="Meincke L."/>
            <person name="Bruce D."/>
            <person name="Goodwin L."/>
            <person name="Pitluck S."/>
            <person name="Ivanova N."/>
            <person name="Mavromatis K."/>
            <person name="Ovchinnikova G."/>
            <person name="Pati A."/>
            <person name="Chen A."/>
            <person name="Palaniappan K."/>
            <person name="Land M."/>
            <person name="Hauser L."/>
            <person name="Chang Y.J."/>
            <person name="Jeffries C.D."/>
            <person name="Detter J.C."/>
            <person name="Brettin T."/>
            <person name="Rohde M."/>
            <person name="Goker M."/>
            <person name="Bristow J."/>
            <person name="Eisen J.A."/>
            <person name="Markowitz V."/>
            <person name="Hugenholtz P."/>
            <person name="Kyrpides N.C."/>
            <person name="Klenk H.P."/>
            <person name="Chen F."/>
        </authorList>
    </citation>
    <scope>NUCLEOTIDE SEQUENCE [LARGE SCALE GENOMIC DNA]</scope>
    <source>
        <strain evidence="14">ATCC 700099 / DSM 44233 / CIP 104796 / JCM 9543 / NBRC 105858 / Y-104</strain>
    </source>
</reference>
<keyword evidence="5" id="KW-0547">Nucleotide-binding</keyword>
<dbReference type="Proteomes" id="UP000002218">
    <property type="component" value="Chromosome"/>
</dbReference>
<dbReference type="STRING" id="479431.Namu_0607"/>
<dbReference type="GO" id="GO:0000155">
    <property type="term" value="F:phosphorelay sensor kinase activity"/>
    <property type="evidence" value="ECO:0007669"/>
    <property type="project" value="InterPro"/>
</dbReference>
<organism evidence="13 14">
    <name type="scientific">Nakamurella multipartita (strain ATCC 700099 / DSM 44233 / CIP 104796 / JCM 9543 / NBRC 105858 / Y-104)</name>
    <name type="common">Microsphaera multipartita</name>
    <dbReference type="NCBI Taxonomy" id="479431"/>
    <lineage>
        <taxon>Bacteria</taxon>
        <taxon>Bacillati</taxon>
        <taxon>Actinomycetota</taxon>
        <taxon>Actinomycetes</taxon>
        <taxon>Nakamurellales</taxon>
        <taxon>Nakamurellaceae</taxon>
        <taxon>Nakamurella</taxon>
    </lineage>
</organism>
<dbReference type="GO" id="GO:0016020">
    <property type="term" value="C:membrane"/>
    <property type="evidence" value="ECO:0007669"/>
    <property type="project" value="InterPro"/>
</dbReference>
<dbReference type="InterPro" id="IPR050482">
    <property type="entry name" value="Sensor_HK_TwoCompSys"/>
</dbReference>
<keyword evidence="14" id="KW-1185">Reference proteome</keyword>
<dbReference type="SUPFAM" id="SSF55874">
    <property type="entry name" value="ATPase domain of HSP90 chaperone/DNA topoisomerase II/histidine kinase"/>
    <property type="match status" value="1"/>
</dbReference>
<dbReference type="EMBL" id="CP001737">
    <property type="protein sequence ID" value="ACV77022.1"/>
    <property type="molecule type" value="Genomic_DNA"/>
</dbReference>
<dbReference type="PANTHER" id="PTHR24421:SF10">
    <property type="entry name" value="NITRATE_NITRITE SENSOR PROTEIN NARQ"/>
    <property type="match status" value="1"/>
</dbReference>
<evidence type="ECO:0000313" key="13">
    <source>
        <dbReference type="EMBL" id="ACV77022.1"/>
    </source>
</evidence>
<feature type="region of interest" description="Disordered" evidence="9">
    <location>
        <begin position="411"/>
        <end position="434"/>
    </location>
</feature>
<dbReference type="InterPro" id="IPR036890">
    <property type="entry name" value="HATPase_C_sf"/>
</dbReference>
<evidence type="ECO:0000256" key="10">
    <source>
        <dbReference type="SAM" id="Phobius"/>
    </source>
</evidence>
<feature type="transmembrane region" description="Helical" evidence="10">
    <location>
        <begin position="122"/>
        <end position="143"/>
    </location>
</feature>
<feature type="transmembrane region" description="Helical" evidence="10">
    <location>
        <begin position="56"/>
        <end position="75"/>
    </location>
</feature>
<evidence type="ECO:0000256" key="6">
    <source>
        <dbReference type="ARBA" id="ARBA00022777"/>
    </source>
</evidence>
<feature type="transmembrane region" description="Helical" evidence="10">
    <location>
        <begin position="155"/>
        <end position="176"/>
    </location>
</feature>
<dbReference type="PANTHER" id="PTHR24421">
    <property type="entry name" value="NITRATE/NITRITE SENSOR PROTEIN NARX-RELATED"/>
    <property type="match status" value="1"/>
</dbReference>
<dbReference type="Pfam" id="PF07730">
    <property type="entry name" value="HisKA_3"/>
    <property type="match status" value="1"/>
</dbReference>
<evidence type="ECO:0000259" key="12">
    <source>
        <dbReference type="Pfam" id="PF07730"/>
    </source>
</evidence>
<feature type="compositionally biased region" description="Basic and acidic residues" evidence="9">
    <location>
        <begin position="424"/>
        <end position="434"/>
    </location>
</feature>
<dbReference type="Gene3D" id="3.30.565.10">
    <property type="entry name" value="Histidine kinase-like ATPase, C-terminal domain"/>
    <property type="match status" value="1"/>
</dbReference>
<feature type="domain" description="Histidine kinase/HSP90-like ATPase" evidence="11">
    <location>
        <begin position="321"/>
        <end position="411"/>
    </location>
</feature>
<dbReference type="AlphaFoldDB" id="C8X846"/>
<proteinExistence type="predicted"/>
<keyword evidence="10" id="KW-1133">Transmembrane helix</keyword>
<evidence type="ECO:0000256" key="8">
    <source>
        <dbReference type="ARBA" id="ARBA00023012"/>
    </source>
</evidence>
<keyword evidence="3" id="KW-0597">Phosphoprotein</keyword>
<dbReference type="HOGENOM" id="CLU_000445_20_1_11"/>
<evidence type="ECO:0000256" key="1">
    <source>
        <dbReference type="ARBA" id="ARBA00000085"/>
    </source>
</evidence>
<feature type="domain" description="Signal transduction histidine kinase subgroup 3 dimerisation and phosphoacceptor" evidence="12">
    <location>
        <begin position="207"/>
        <end position="273"/>
    </location>
</feature>
<name>C8X846_NAKMY</name>
<evidence type="ECO:0000256" key="9">
    <source>
        <dbReference type="SAM" id="MobiDB-lite"/>
    </source>
</evidence>
<keyword evidence="4" id="KW-0808">Transferase</keyword>
<evidence type="ECO:0000259" key="11">
    <source>
        <dbReference type="Pfam" id="PF02518"/>
    </source>
</evidence>
<dbReference type="eggNOG" id="COG4585">
    <property type="taxonomic scope" value="Bacteria"/>
</dbReference>
<evidence type="ECO:0000313" key="14">
    <source>
        <dbReference type="Proteomes" id="UP000002218"/>
    </source>
</evidence>
<gene>
    <name evidence="13" type="ordered locus">Namu_0607</name>
</gene>
<dbReference type="InParanoid" id="C8X846"/>
<dbReference type="GO" id="GO:0005524">
    <property type="term" value="F:ATP binding"/>
    <property type="evidence" value="ECO:0007669"/>
    <property type="project" value="UniProtKB-KW"/>
</dbReference>
<keyword evidence="10" id="KW-0812">Transmembrane</keyword>
<evidence type="ECO:0000256" key="4">
    <source>
        <dbReference type="ARBA" id="ARBA00022679"/>
    </source>
</evidence>
<dbReference type="Gene3D" id="1.20.5.1930">
    <property type="match status" value="1"/>
</dbReference>
<dbReference type="EC" id="2.7.13.3" evidence="2"/>
<feature type="transmembrane region" description="Helical" evidence="10">
    <location>
        <begin position="81"/>
        <end position="102"/>
    </location>
</feature>
<evidence type="ECO:0000256" key="3">
    <source>
        <dbReference type="ARBA" id="ARBA00022553"/>
    </source>
</evidence>
<protein>
    <recommendedName>
        <fullName evidence="2">histidine kinase</fullName>
        <ecNumber evidence="2">2.7.13.3</ecNumber>
    </recommendedName>
</protein>
<feature type="transmembrane region" description="Helical" evidence="10">
    <location>
        <begin position="32"/>
        <end position="49"/>
    </location>
</feature>
<dbReference type="CDD" id="cd16917">
    <property type="entry name" value="HATPase_UhpB-NarQ-NarX-like"/>
    <property type="match status" value="1"/>
</dbReference>
<evidence type="ECO:0000256" key="7">
    <source>
        <dbReference type="ARBA" id="ARBA00022840"/>
    </source>
</evidence>
<dbReference type="InterPro" id="IPR011712">
    <property type="entry name" value="Sig_transdc_His_kin_sub3_dim/P"/>
</dbReference>
<comment type="catalytic activity">
    <reaction evidence="1">
        <text>ATP + protein L-histidine = ADP + protein N-phospho-L-histidine.</text>
        <dbReference type="EC" id="2.7.13.3"/>
    </reaction>
</comment>
<dbReference type="KEGG" id="nml:Namu_0607"/>
<keyword evidence="8" id="KW-0902">Two-component regulatory system</keyword>
<keyword evidence="7" id="KW-0067">ATP-binding</keyword>